<reference evidence="2" key="1">
    <citation type="submission" date="2021-01" db="EMBL/GenBank/DDBJ databases">
        <title>Whole genome shotgun sequence of Actinoplanes ferrugineus NBRC 15555.</title>
        <authorList>
            <person name="Komaki H."/>
            <person name="Tamura T."/>
        </authorList>
    </citation>
    <scope>NUCLEOTIDE SEQUENCE</scope>
    <source>
        <strain evidence="2">NBRC 15555</strain>
    </source>
</reference>
<name>A0A919MD06_9ACTN</name>
<gene>
    <name evidence="2" type="ORF">Afe05nite_31080</name>
</gene>
<evidence type="ECO:0000313" key="2">
    <source>
        <dbReference type="EMBL" id="GIE11268.1"/>
    </source>
</evidence>
<keyword evidence="1" id="KW-0812">Transmembrane</keyword>
<accession>A0A919MD06</accession>
<keyword evidence="1" id="KW-0472">Membrane</keyword>
<protein>
    <submittedName>
        <fullName evidence="2">Uncharacterized protein</fullName>
    </submittedName>
</protein>
<proteinExistence type="predicted"/>
<evidence type="ECO:0000313" key="3">
    <source>
        <dbReference type="Proteomes" id="UP000598174"/>
    </source>
</evidence>
<keyword evidence="1" id="KW-1133">Transmembrane helix</keyword>
<keyword evidence="3" id="KW-1185">Reference proteome</keyword>
<evidence type="ECO:0000256" key="1">
    <source>
        <dbReference type="SAM" id="Phobius"/>
    </source>
</evidence>
<sequence length="203" mass="21212">MAQRTGPTRAEVTEGVQRRLDATLHALPGLHLEPVPAQFLRKPDTPTGVRVLRGGRLPGAGDDAYEAIAELWRESGCAVVESAGLLLVEDPRGYVISVARHEDEAPILTVASPAVPAPYLDRGLVAGLLAGLGFGCLGPCLTTLVPSALIPALAGSTATYWAWLPLFLLVAGGSLWFPDSRRFGLGLLVAGTLIGLPVAMTFG</sequence>
<dbReference type="AlphaFoldDB" id="A0A919MD06"/>
<comment type="caution">
    <text evidence="2">The sequence shown here is derived from an EMBL/GenBank/DDBJ whole genome shotgun (WGS) entry which is preliminary data.</text>
</comment>
<feature type="transmembrane region" description="Helical" evidence="1">
    <location>
        <begin position="160"/>
        <end position="177"/>
    </location>
</feature>
<feature type="transmembrane region" description="Helical" evidence="1">
    <location>
        <begin position="184"/>
        <end position="202"/>
    </location>
</feature>
<feature type="transmembrane region" description="Helical" evidence="1">
    <location>
        <begin position="128"/>
        <end position="154"/>
    </location>
</feature>
<dbReference type="RefSeq" id="WP_203817813.1">
    <property type="nucleotide sequence ID" value="NZ_BAAABP010000058.1"/>
</dbReference>
<dbReference type="Proteomes" id="UP000598174">
    <property type="component" value="Unassembled WGS sequence"/>
</dbReference>
<organism evidence="2 3">
    <name type="scientific">Paractinoplanes ferrugineus</name>
    <dbReference type="NCBI Taxonomy" id="113564"/>
    <lineage>
        <taxon>Bacteria</taxon>
        <taxon>Bacillati</taxon>
        <taxon>Actinomycetota</taxon>
        <taxon>Actinomycetes</taxon>
        <taxon>Micromonosporales</taxon>
        <taxon>Micromonosporaceae</taxon>
        <taxon>Paractinoplanes</taxon>
    </lineage>
</organism>
<dbReference type="EMBL" id="BOMM01000028">
    <property type="protein sequence ID" value="GIE11268.1"/>
    <property type="molecule type" value="Genomic_DNA"/>
</dbReference>